<evidence type="ECO:0000313" key="3">
    <source>
        <dbReference type="Proteomes" id="UP000501690"/>
    </source>
</evidence>
<keyword evidence="1" id="KW-0175">Coiled coil</keyword>
<dbReference type="SMART" id="SM00726">
    <property type="entry name" value="UIM"/>
    <property type="match status" value="2"/>
</dbReference>
<dbReference type="AlphaFoldDB" id="A0A4D6LZ23"/>
<accession>A0A4D6LZ23</accession>
<dbReference type="Proteomes" id="UP000501690">
    <property type="component" value="Linkage Group LG5"/>
</dbReference>
<evidence type="ECO:0000313" key="2">
    <source>
        <dbReference type="EMBL" id="QCD93753.1"/>
    </source>
</evidence>
<name>A0A4D6LZ23_VIGUN</name>
<dbReference type="PROSITE" id="PS50330">
    <property type="entry name" value="UIM"/>
    <property type="match status" value="2"/>
</dbReference>
<gene>
    <name evidence="2" type="ORF">DEO72_LG5g1829</name>
</gene>
<organism evidence="2 3">
    <name type="scientific">Vigna unguiculata</name>
    <name type="common">Cowpea</name>
    <dbReference type="NCBI Taxonomy" id="3917"/>
    <lineage>
        <taxon>Eukaryota</taxon>
        <taxon>Viridiplantae</taxon>
        <taxon>Streptophyta</taxon>
        <taxon>Embryophyta</taxon>
        <taxon>Tracheophyta</taxon>
        <taxon>Spermatophyta</taxon>
        <taxon>Magnoliopsida</taxon>
        <taxon>eudicotyledons</taxon>
        <taxon>Gunneridae</taxon>
        <taxon>Pentapetalae</taxon>
        <taxon>rosids</taxon>
        <taxon>fabids</taxon>
        <taxon>Fabales</taxon>
        <taxon>Fabaceae</taxon>
        <taxon>Papilionoideae</taxon>
        <taxon>50 kb inversion clade</taxon>
        <taxon>NPAAA clade</taxon>
        <taxon>indigoferoid/millettioid clade</taxon>
        <taxon>Phaseoleae</taxon>
        <taxon>Vigna</taxon>
    </lineage>
</organism>
<proteinExistence type="predicted"/>
<sequence>MSGERYQIETCSGEWCGAIDLAVADADDSSGGRHLIDKGYEDLMREKKEETSRKIRPLFRCLHRTVVASPAPSRRFPAPLRLLLLRPTITVTALSMSRALPLELLHLLLRATITNVLRDFIQSACTTTARTIEEVVDECLAKIQREDERLAKLQDEDERLAKIQQDEVKRLAKAQLEEDEQLARAIQESLTIGSPPRSDNDSSFLSYPHLFPPGYSNRPYHKSCYGRSITPYVMFARNFPAHLPPSRTPSTHTSHHLAQLRRARPLFRCLHRTVVASPAPSRRFPAPLRLLLLRPTITVTALSMSRALPLELLHLLLRATITNVLRDFIQSACTTTARTIEEVVDECLAKIQREDERLAKLQDEDERLAKIQQDEVKRLAKAQLEEDEQLARAIQESLTIGSPPRSDNDSSFLSYPHLFPPGYSFPCLAIALTTNHAMGEASPHM</sequence>
<reference evidence="2 3" key="1">
    <citation type="submission" date="2019-04" db="EMBL/GenBank/DDBJ databases">
        <title>An improved genome assembly and genetic linkage map for asparagus bean, Vigna unguiculata ssp. sesquipedialis.</title>
        <authorList>
            <person name="Xia Q."/>
            <person name="Zhang R."/>
            <person name="Dong Y."/>
        </authorList>
    </citation>
    <scope>NUCLEOTIDE SEQUENCE [LARGE SCALE GENOMIC DNA]</scope>
    <source>
        <tissue evidence="2">Leaf</tissue>
    </source>
</reference>
<keyword evidence="3" id="KW-1185">Reference proteome</keyword>
<evidence type="ECO:0000256" key="1">
    <source>
        <dbReference type="SAM" id="Coils"/>
    </source>
</evidence>
<feature type="coiled-coil region" evidence="1">
    <location>
        <begin position="344"/>
        <end position="371"/>
    </location>
</feature>
<dbReference type="EMBL" id="CP039349">
    <property type="protein sequence ID" value="QCD93753.1"/>
    <property type="molecule type" value="Genomic_DNA"/>
</dbReference>
<dbReference type="InterPro" id="IPR003903">
    <property type="entry name" value="UIM_dom"/>
</dbReference>
<feature type="coiled-coil region" evidence="1">
    <location>
        <begin position="136"/>
        <end position="163"/>
    </location>
</feature>
<protein>
    <submittedName>
        <fullName evidence="2">Uncharacterized protein</fullName>
    </submittedName>
</protein>